<dbReference type="Proteomes" id="UP000783287">
    <property type="component" value="Unassembled WGS sequence"/>
</dbReference>
<dbReference type="InterPro" id="IPR016181">
    <property type="entry name" value="Acyl_CoA_acyltransferase"/>
</dbReference>
<dbReference type="AlphaFoldDB" id="A0A955L4I0"/>
<dbReference type="InterPro" id="IPR017255">
    <property type="entry name" value="AcTrfase_GNAT_prd"/>
</dbReference>
<dbReference type="InterPro" id="IPR000182">
    <property type="entry name" value="GNAT_dom"/>
</dbReference>
<dbReference type="SUPFAM" id="SSF55729">
    <property type="entry name" value="Acyl-CoA N-acyltransferases (Nat)"/>
    <property type="match status" value="1"/>
</dbReference>
<dbReference type="Pfam" id="PF00583">
    <property type="entry name" value="Acetyltransf_1"/>
    <property type="match status" value="1"/>
</dbReference>
<dbReference type="Gene3D" id="3.40.630.30">
    <property type="match status" value="1"/>
</dbReference>
<dbReference type="GO" id="GO:0016747">
    <property type="term" value="F:acyltransferase activity, transferring groups other than amino-acyl groups"/>
    <property type="evidence" value="ECO:0007669"/>
    <property type="project" value="InterPro"/>
</dbReference>
<reference evidence="2" key="2">
    <citation type="journal article" date="2021" name="Microbiome">
        <title>Successional dynamics and alternative stable states in a saline activated sludge microbial community over 9 years.</title>
        <authorList>
            <person name="Wang Y."/>
            <person name="Ye J."/>
            <person name="Ju F."/>
            <person name="Liu L."/>
            <person name="Boyd J.A."/>
            <person name="Deng Y."/>
            <person name="Parks D.H."/>
            <person name="Jiang X."/>
            <person name="Yin X."/>
            <person name="Woodcroft B.J."/>
            <person name="Tyson G.W."/>
            <person name="Hugenholtz P."/>
            <person name="Polz M.F."/>
            <person name="Zhang T."/>
        </authorList>
    </citation>
    <scope>NUCLEOTIDE SEQUENCE</scope>
    <source>
        <strain evidence="2">HKST-UBA14</strain>
    </source>
</reference>
<dbReference type="PANTHER" id="PTHR43072">
    <property type="entry name" value="N-ACETYLTRANSFERASE"/>
    <property type="match status" value="1"/>
</dbReference>
<reference evidence="2" key="1">
    <citation type="submission" date="2020-04" db="EMBL/GenBank/DDBJ databases">
        <authorList>
            <person name="Zhang T."/>
        </authorList>
    </citation>
    <scope>NUCLEOTIDE SEQUENCE</scope>
    <source>
        <strain evidence="2">HKST-UBA14</strain>
    </source>
</reference>
<feature type="domain" description="N-acetyltransferase" evidence="1">
    <location>
        <begin position="1"/>
        <end position="154"/>
    </location>
</feature>
<name>A0A955L4I0_9BACT</name>
<accession>A0A955L4I0</accession>
<dbReference type="PANTHER" id="PTHR43072:SF60">
    <property type="entry name" value="L-2,4-DIAMINOBUTYRIC ACID ACETYLTRANSFERASE"/>
    <property type="match status" value="1"/>
</dbReference>
<dbReference type="EMBL" id="JAGQLK010000007">
    <property type="protein sequence ID" value="MCA9382837.1"/>
    <property type="molecule type" value="Genomic_DNA"/>
</dbReference>
<dbReference type="PIRSF" id="PIRSF037663">
    <property type="entry name" value="Acetyltransf_GNAT_prd"/>
    <property type="match status" value="1"/>
</dbReference>
<gene>
    <name evidence="2" type="ORF">KC909_00585</name>
</gene>
<dbReference type="CDD" id="cd04301">
    <property type="entry name" value="NAT_SF"/>
    <property type="match status" value="1"/>
</dbReference>
<evidence type="ECO:0000259" key="1">
    <source>
        <dbReference type="PROSITE" id="PS51186"/>
    </source>
</evidence>
<evidence type="ECO:0000313" key="3">
    <source>
        <dbReference type="Proteomes" id="UP000783287"/>
    </source>
</evidence>
<sequence>MQIREATLSDFDQIIHILKDHFVHDRQFAPITNNNYPDTDDGKEELAKAIVRDDNIALVIEDNDKILGYLTGAVRDRSWREQTKVAELDGLYLSEDIRNQGWGSKLIDRFKQFARDNNAKALKVMTNYNNSIARSFYEKNGFQEHATWYEQPLD</sequence>
<dbReference type="PROSITE" id="PS51186">
    <property type="entry name" value="GNAT"/>
    <property type="match status" value="1"/>
</dbReference>
<comment type="caution">
    <text evidence="2">The sequence shown here is derived from an EMBL/GenBank/DDBJ whole genome shotgun (WGS) entry which is preliminary data.</text>
</comment>
<proteinExistence type="predicted"/>
<evidence type="ECO:0000313" key="2">
    <source>
        <dbReference type="EMBL" id="MCA9382837.1"/>
    </source>
</evidence>
<protein>
    <submittedName>
        <fullName evidence="2">GNAT family N-acetyltransferase</fullName>
    </submittedName>
</protein>
<organism evidence="2 3">
    <name type="scientific">Candidatus Dojkabacteria bacterium</name>
    <dbReference type="NCBI Taxonomy" id="2099670"/>
    <lineage>
        <taxon>Bacteria</taxon>
        <taxon>Candidatus Dojkabacteria</taxon>
    </lineage>
</organism>